<evidence type="ECO:0000259" key="2">
    <source>
        <dbReference type="Pfam" id="PF13505"/>
    </source>
</evidence>
<evidence type="ECO:0000313" key="3">
    <source>
        <dbReference type="EMBL" id="ROV58698.1"/>
    </source>
</evidence>
<feature type="domain" description="Outer membrane protein beta-barrel" evidence="2">
    <location>
        <begin position="9"/>
        <end position="193"/>
    </location>
</feature>
<dbReference type="RefSeq" id="WP_123782997.1">
    <property type="nucleotide sequence ID" value="NZ_RKIK01000066.1"/>
</dbReference>
<organism evidence="3 4">
    <name type="scientific">Vibrio ponticus</name>
    <dbReference type="NCBI Taxonomy" id="265668"/>
    <lineage>
        <taxon>Bacteria</taxon>
        <taxon>Pseudomonadati</taxon>
        <taxon>Pseudomonadota</taxon>
        <taxon>Gammaproteobacteria</taxon>
        <taxon>Vibrionales</taxon>
        <taxon>Vibrionaceae</taxon>
        <taxon>Vibrio</taxon>
    </lineage>
</organism>
<dbReference type="Pfam" id="PF13505">
    <property type="entry name" value="OMP_b-brl"/>
    <property type="match status" value="1"/>
</dbReference>
<evidence type="ECO:0000256" key="1">
    <source>
        <dbReference type="ARBA" id="ARBA00022729"/>
    </source>
</evidence>
<dbReference type="Proteomes" id="UP000278792">
    <property type="component" value="Unassembled WGS sequence"/>
</dbReference>
<reference evidence="3 4" key="1">
    <citation type="submission" date="2018-11" db="EMBL/GenBank/DDBJ databases">
        <title>Vibrio ponticus strain CAIM 1751 pathogenic for the snapper Lutjanus guttatus.</title>
        <authorList>
            <person name="Soto-Rodriguez S."/>
            <person name="Lozano-Olvera R."/>
            <person name="Gomez-Gil B."/>
        </authorList>
    </citation>
    <scope>NUCLEOTIDE SEQUENCE [LARGE SCALE GENOMIC DNA]</scope>
    <source>
        <strain evidence="3 4">CAIM 1751</strain>
    </source>
</reference>
<dbReference type="InterPro" id="IPR011250">
    <property type="entry name" value="OMP/PagP_B-barrel"/>
</dbReference>
<proteinExistence type="predicted"/>
<keyword evidence="1" id="KW-0732">Signal</keyword>
<dbReference type="SUPFAM" id="SSF56925">
    <property type="entry name" value="OMPA-like"/>
    <property type="match status" value="1"/>
</dbReference>
<accession>A0A3N3DWX4</accession>
<dbReference type="Gene3D" id="2.40.160.20">
    <property type="match status" value="1"/>
</dbReference>
<sequence>MNYKAITTTLLTSLVSFSICAEAEHKLGLKGNYINQDASNDLLTGKSSDSTFGYGVEYTALLPFSTSPDNKAKVGLNLSFDAFELKHNIFGGSNNLGSDFDVFTIAPIFAYSIDNNIDVYTKIGMAFWDASLLLDEIPYSASLDGEDIVFGIGVTYQSSNGAYSGIEITKQEYSDSGFSSDTMMLTIKAGFKFGGH</sequence>
<gene>
    <name evidence="3" type="ORF">EGH82_17090</name>
</gene>
<dbReference type="AlphaFoldDB" id="A0A3N3DWX4"/>
<protein>
    <recommendedName>
        <fullName evidence="2">Outer membrane protein beta-barrel domain-containing protein</fullName>
    </recommendedName>
</protein>
<evidence type="ECO:0000313" key="4">
    <source>
        <dbReference type="Proteomes" id="UP000278792"/>
    </source>
</evidence>
<comment type="caution">
    <text evidence="3">The sequence shown here is derived from an EMBL/GenBank/DDBJ whole genome shotgun (WGS) entry which is preliminary data.</text>
</comment>
<name>A0A3N3DWX4_9VIBR</name>
<dbReference type="EMBL" id="RKIK01000066">
    <property type="protein sequence ID" value="ROV58698.1"/>
    <property type="molecule type" value="Genomic_DNA"/>
</dbReference>
<dbReference type="InterPro" id="IPR027385">
    <property type="entry name" value="Beta-barrel_OMP"/>
</dbReference>